<feature type="compositionally biased region" description="Gly residues" evidence="1">
    <location>
        <begin position="1"/>
        <end position="10"/>
    </location>
</feature>
<evidence type="ECO:0000313" key="3">
    <source>
        <dbReference type="Proteomes" id="UP001152888"/>
    </source>
</evidence>
<sequence length="487" mass="54381">MSGGYNIPGGGDPPPLTQDSPQQTPSNVYCEDVIFVDSDHDNIHTPIQPIKNDTACTSKSTEKPDYVLSTDTAISRKSRPKNTDNRFRNSDTGPYFVFVEHLDLNLGRLHPMKLGEKLAALAEYEKHILEISTVGRNRIKIELDSGDTANKLIEDSLFEANNLVAYIPNHLTEKRGLIRGVDTAINENSLVNIIKSNILVKKAYRMTRTVNNGESSLRVPTQTVVVTFAGKLLPQFVFINKVRCPVETYISPVMQCFQCLRYGHSASQCKSSRRCRKCGSADTDNNHACNVYCVYCKNNSHDSTFRDCPEYKKQLRTKEAMANLNISFKEAEKVIDNPCYTSIIQKNRFAPLINSDIEFPPLTSSSQSTSSPTQQPSHKAASSPQPSPFANPPKKRKTRDTSPNFAPIRREYNSSFCAGPVFQSEAQESCTESDQLINQLTAAIKKLLQQCLQDYISEKTPFNDTAQANCESELDTKIKNILAKVFA</sequence>
<feature type="region of interest" description="Disordered" evidence="1">
    <location>
        <begin position="360"/>
        <end position="405"/>
    </location>
</feature>
<comment type="caution">
    <text evidence="2">The sequence shown here is derived from an EMBL/GenBank/DDBJ whole genome shotgun (WGS) entry which is preliminary data.</text>
</comment>
<proteinExistence type="predicted"/>
<evidence type="ECO:0008006" key="4">
    <source>
        <dbReference type="Google" id="ProtNLM"/>
    </source>
</evidence>
<feature type="region of interest" description="Disordered" evidence="1">
    <location>
        <begin position="1"/>
        <end position="25"/>
    </location>
</feature>
<feature type="compositionally biased region" description="Low complexity" evidence="1">
    <location>
        <begin position="360"/>
        <end position="377"/>
    </location>
</feature>
<gene>
    <name evidence="2" type="ORF">ACAOBT_LOCUS25076</name>
</gene>
<organism evidence="2 3">
    <name type="scientific">Acanthoscelides obtectus</name>
    <name type="common">Bean weevil</name>
    <name type="synonym">Bruchus obtectus</name>
    <dbReference type="NCBI Taxonomy" id="200917"/>
    <lineage>
        <taxon>Eukaryota</taxon>
        <taxon>Metazoa</taxon>
        <taxon>Ecdysozoa</taxon>
        <taxon>Arthropoda</taxon>
        <taxon>Hexapoda</taxon>
        <taxon>Insecta</taxon>
        <taxon>Pterygota</taxon>
        <taxon>Neoptera</taxon>
        <taxon>Endopterygota</taxon>
        <taxon>Coleoptera</taxon>
        <taxon>Polyphaga</taxon>
        <taxon>Cucujiformia</taxon>
        <taxon>Chrysomeloidea</taxon>
        <taxon>Chrysomelidae</taxon>
        <taxon>Bruchinae</taxon>
        <taxon>Bruchini</taxon>
        <taxon>Acanthoscelides</taxon>
    </lineage>
</organism>
<dbReference type="AlphaFoldDB" id="A0A9P0LU65"/>
<evidence type="ECO:0000256" key="1">
    <source>
        <dbReference type="SAM" id="MobiDB-lite"/>
    </source>
</evidence>
<dbReference type="EMBL" id="CAKOFQ010007373">
    <property type="protein sequence ID" value="CAH1999594.1"/>
    <property type="molecule type" value="Genomic_DNA"/>
</dbReference>
<name>A0A9P0LU65_ACAOB</name>
<reference evidence="2" key="1">
    <citation type="submission" date="2022-03" db="EMBL/GenBank/DDBJ databases">
        <authorList>
            <person name="Sayadi A."/>
        </authorList>
    </citation>
    <scope>NUCLEOTIDE SEQUENCE</scope>
</reference>
<accession>A0A9P0LU65</accession>
<dbReference type="Proteomes" id="UP001152888">
    <property type="component" value="Unassembled WGS sequence"/>
</dbReference>
<keyword evidence="3" id="KW-1185">Reference proteome</keyword>
<protein>
    <recommendedName>
        <fullName evidence="4">CCHC-type domain-containing protein</fullName>
    </recommendedName>
</protein>
<evidence type="ECO:0000313" key="2">
    <source>
        <dbReference type="EMBL" id="CAH1999594.1"/>
    </source>
</evidence>
<dbReference type="OrthoDB" id="6779801at2759"/>